<dbReference type="EMBL" id="JOWA01000088">
    <property type="protein sequence ID" value="KEZ44207.1"/>
    <property type="molecule type" value="Genomic_DNA"/>
</dbReference>
<dbReference type="HOGENOM" id="CLU_081631_0_0_1"/>
<dbReference type="AlphaFoldDB" id="A0A084GA45"/>
<feature type="domain" description="ABM" evidence="1">
    <location>
        <begin position="18"/>
        <end position="67"/>
    </location>
</feature>
<proteinExistence type="predicted"/>
<dbReference type="Gene3D" id="3.30.70.100">
    <property type="match status" value="1"/>
</dbReference>
<evidence type="ECO:0000259" key="1">
    <source>
        <dbReference type="Pfam" id="PF03992"/>
    </source>
</evidence>
<comment type="caution">
    <text evidence="2">The sequence shown here is derived from an EMBL/GenBank/DDBJ whole genome shotgun (WGS) entry which is preliminary data.</text>
</comment>
<dbReference type="InterPro" id="IPR007138">
    <property type="entry name" value="ABM_dom"/>
</dbReference>
<evidence type="ECO:0000313" key="3">
    <source>
        <dbReference type="Proteomes" id="UP000028545"/>
    </source>
</evidence>
<dbReference type="OrthoDB" id="3830579at2759"/>
<reference evidence="2 3" key="1">
    <citation type="journal article" date="2014" name="Genome Announc.">
        <title>Draft genome sequence of the pathogenic fungus Scedosporium apiospermum.</title>
        <authorList>
            <person name="Vandeputte P."/>
            <person name="Ghamrawi S."/>
            <person name="Rechenmann M."/>
            <person name="Iltis A."/>
            <person name="Giraud S."/>
            <person name="Fleury M."/>
            <person name="Thornton C."/>
            <person name="Delhaes L."/>
            <person name="Meyer W."/>
            <person name="Papon N."/>
            <person name="Bouchara J.P."/>
        </authorList>
    </citation>
    <scope>NUCLEOTIDE SEQUENCE [LARGE SCALE GENOMIC DNA]</scope>
    <source>
        <strain evidence="2 3">IHEM 14462</strain>
    </source>
</reference>
<dbReference type="SUPFAM" id="SSF54909">
    <property type="entry name" value="Dimeric alpha+beta barrel"/>
    <property type="match status" value="1"/>
</dbReference>
<dbReference type="InterPro" id="IPR011008">
    <property type="entry name" value="Dimeric_a/b-barrel"/>
</dbReference>
<dbReference type="OMA" id="ATDWHAS"/>
<gene>
    <name evidence="2" type="ORF">SAPIO_CDS3140</name>
</gene>
<dbReference type="VEuPathDB" id="FungiDB:SAPIO_CDS3140"/>
<dbReference type="RefSeq" id="XP_016644006.1">
    <property type="nucleotide sequence ID" value="XM_016786000.1"/>
</dbReference>
<keyword evidence="3" id="KW-1185">Reference proteome</keyword>
<protein>
    <recommendedName>
        <fullName evidence="1">ABM domain-containing protein</fullName>
    </recommendedName>
</protein>
<accession>A0A084GA45</accession>
<dbReference type="GeneID" id="27722212"/>
<sequence>MSANAVISFHTFTPTTETWSAALDPLTQNPNVKAVYWGQALEDPEKYVVATHWSSSEALEAFASSDALAGLAGVATGGSVITAHVSLEGSPEKALDVPCTEVLTAYGVEPAFISQCRDFIVKLDAGKLVGYHGYGLGEVQQDIAKDSAGEKGPAVILIIGWDSKEAHLEAKAKPGPIGENIQLIRTARKDLDLYHINFVRL</sequence>
<organism evidence="2 3">
    <name type="scientific">Pseudallescheria apiosperma</name>
    <name type="common">Scedosporium apiospermum</name>
    <dbReference type="NCBI Taxonomy" id="563466"/>
    <lineage>
        <taxon>Eukaryota</taxon>
        <taxon>Fungi</taxon>
        <taxon>Dikarya</taxon>
        <taxon>Ascomycota</taxon>
        <taxon>Pezizomycotina</taxon>
        <taxon>Sordariomycetes</taxon>
        <taxon>Hypocreomycetidae</taxon>
        <taxon>Microascales</taxon>
        <taxon>Microascaceae</taxon>
        <taxon>Scedosporium</taxon>
    </lineage>
</organism>
<dbReference type="Proteomes" id="UP000028545">
    <property type="component" value="Unassembled WGS sequence"/>
</dbReference>
<evidence type="ECO:0000313" key="2">
    <source>
        <dbReference type="EMBL" id="KEZ44207.1"/>
    </source>
</evidence>
<dbReference type="KEGG" id="sapo:SAPIO_CDS3140"/>
<dbReference type="Pfam" id="PF03992">
    <property type="entry name" value="ABM"/>
    <property type="match status" value="1"/>
</dbReference>
<name>A0A084GA45_PSEDA</name>